<dbReference type="InterPro" id="IPR001279">
    <property type="entry name" value="Metallo-B-lactamas"/>
</dbReference>
<reference evidence="3" key="2">
    <citation type="submission" date="2016-01" db="EMBL/GenBank/DDBJ databases">
        <title>Diatom-associated endosymboitic cyanobacterium lacks core nitrogen metabolism enzymes.</title>
        <authorList>
            <person name="Hilton J.A."/>
            <person name="Foster R.A."/>
            <person name="Tripp H.J."/>
            <person name="Carter B.J."/>
            <person name="Zehr J.P."/>
            <person name="Villareal T.A."/>
        </authorList>
    </citation>
    <scope>NUCLEOTIDE SEQUENCE [LARGE SCALE GENOMIC DNA]</scope>
    <source>
        <strain evidence="3">HH01</strain>
    </source>
</reference>
<sequence length="260" mass="29450">MINVGGKSIAEIIQLFHNVILLSIINPISSFLMYSINSETSHKIKLPKTLFPKIFVFPPNRDTLGGTSYFIMSNGANILIDCPVWESTNQDFFCSHGGIDYLFITHRGAISKAKAIQSAINCEILIQEQEAYLLPEANVKTFREKLQLTPTIELIWTSGYSPGSSCLYYNYKGGMLFSGRHILPNKQGIPVPLRTAKTFHWERQIHNIRFLLEKFSPENLQYILPGANTAFLRDRGIIGNAYEQLSKLDLHNLFITQPLL</sequence>
<keyword evidence="3" id="KW-1185">Reference proteome</keyword>
<comment type="caution">
    <text evidence="2">The sequence shown here is derived from an EMBL/GenBank/DDBJ whole genome shotgun (WGS) entry which is preliminary data.</text>
</comment>
<dbReference type="SMART" id="SM00849">
    <property type="entry name" value="Lactamase_B"/>
    <property type="match status" value="1"/>
</dbReference>
<feature type="domain" description="Metallo-beta-lactamase" evidence="1">
    <location>
        <begin position="65"/>
        <end position="227"/>
    </location>
</feature>
<name>M1WQC9_9NOST</name>
<reference evidence="2 3" key="1">
    <citation type="submission" date="2012-05" db="EMBL/GenBank/DDBJ databases">
        <authorList>
            <person name="Hilton J."/>
        </authorList>
    </citation>
    <scope>NUCLEOTIDE SEQUENCE [LARGE SCALE GENOMIC DNA]</scope>
    <source>
        <strain evidence="2 3">HH01</strain>
    </source>
</reference>
<organism evidence="2 3">
    <name type="scientific">Richelia intracellularis HH01</name>
    <dbReference type="NCBI Taxonomy" id="1165094"/>
    <lineage>
        <taxon>Bacteria</taxon>
        <taxon>Bacillati</taxon>
        <taxon>Cyanobacteriota</taxon>
        <taxon>Cyanophyceae</taxon>
        <taxon>Nostocales</taxon>
        <taxon>Nostocaceae</taxon>
        <taxon>Richelia</taxon>
    </lineage>
</organism>
<dbReference type="AlphaFoldDB" id="M1WQC9"/>
<dbReference type="PANTHER" id="PTHR42773">
    <property type="entry name" value="METALLO-BETA-LACTAMASE-RELATED"/>
    <property type="match status" value="1"/>
</dbReference>
<evidence type="ECO:0000313" key="3">
    <source>
        <dbReference type="Proteomes" id="UP000053051"/>
    </source>
</evidence>
<proteinExistence type="predicted"/>
<dbReference type="Proteomes" id="UP000053051">
    <property type="component" value="Unassembled WGS sequence"/>
</dbReference>
<dbReference type="InterPro" id="IPR036866">
    <property type="entry name" value="RibonucZ/Hydroxyglut_hydro"/>
</dbReference>
<gene>
    <name evidence="2" type="ORF">RINTHH_1540</name>
</gene>
<dbReference type="SUPFAM" id="SSF56281">
    <property type="entry name" value="Metallo-hydrolase/oxidoreductase"/>
    <property type="match status" value="1"/>
</dbReference>
<dbReference type="STRING" id="1165094.RINTHH_1540"/>
<accession>M1WQC9</accession>
<dbReference type="EMBL" id="CAIY01000006">
    <property type="protein sequence ID" value="CCH66309.1"/>
    <property type="molecule type" value="Genomic_DNA"/>
</dbReference>
<evidence type="ECO:0000259" key="1">
    <source>
        <dbReference type="SMART" id="SM00849"/>
    </source>
</evidence>
<dbReference type="Gene3D" id="3.60.15.10">
    <property type="entry name" value="Ribonuclease Z/Hydroxyacylglutathione hydrolase-like"/>
    <property type="match status" value="1"/>
</dbReference>
<evidence type="ECO:0000313" key="2">
    <source>
        <dbReference type="EMBL" id="CCH66309.1"/>
    </source>
</evidence>
<dbReference type="PANTHER" id="PTHR42773:SF3">
    <property type="entry name" value="SLR0630 PROTEIN"/>
    <property type="match status" value="1"/>
</dbReference>
<protein>
    <recommendedName>
        <fullName evidence="1">Metallo-beta-lactamase domain-containing protein</fullName>
    </recommendedName>
</protein>